<dbReference type="KEGG" id="sphl:LPB140_12070"/>
<evidence type="ECO:0008006" key="4">
    <source>
        <dbReference type="Google" id="ProtNLM"/>
    </source>
</evidence>
<accession>A0A1L3J8Q8</accession>
<dbReference type="EMBL" id="CP018154">
    <property type="protein sequence ID" value="APG61494.1"/>
    <property type="molecule type" value="Genomic_DNA"/>
</dbReference>
<evidence type="ECO:0000313" key="2">
    <source>
        <dbReference type="EMBL" id="APG63399.1"/>
    </source>
</evidence>
<reference evidence="1 3" key="1">
    <citation type="submission" date="2016-11" db="EMBL/GenBank/DDBJ databases">
        <title>Sphingorhabdus sp. LPB0140, isolated from marine environment.</title>
        <authorList>
            <person name="Kim E."/>
            <person name="Yi H."/>
        </authorList>
    </citation>
    <scope>NUCLEOTIDE SEQUENCE [LARGE SCALE GENOMIC DNA]</scope>
    <source>
        <strain evidence="1 3">LPB0140</strain>
    </source>
</reference>
<dbReference type="STRING" id="1913578.LPB140_00025"/>
<evidence type="ECO:0000313" key="3">
    <source>
        <dbReference type="Proteomes" id="UP000242561"/>
    </source>
</evidence>
<name>A0A1L3J8Q8_9SPHN</name>
<evidence type="ECO:0000313" key="1">
    <source>
        <dbReference type="EMBL" id="APG61494.1"/>
    </source>
</evidence>
<dbReference type="EMBL" id="CP018154">
    <property type="protein sequence ID" value="APG63399.1"/>
    <property type="molecule type" value="Genomic_DNA"/>
</dbReference>
<sequence length="267" mass="28602">MQLKFITKMTGRQSVRNGKNKFGSKGALMALTAICASVSIIPAFAAKIDGGNNWKQSSILSDGYTPAGVDVRLAARLQELNKGKAVKNNLFPYTPAGLSIKDNGSLTVAARSLGRDYNQKGAVSVRSAITEVGSGNELARQFARTNFRLTAMKGATSFSAITPPLSLQKRPAALLESTTFKLDGDKNQKPSRFGSDVSLIQPRTNATSPSGHDDKTDYGVSLGGKYRLAKGVDLTAGVRYKSERDSTVWTDPKADSEAVYVGTRIKF</sequence>
<organism evidence="1 3">
    <name type="scientific">Sphingorhabdus lutea</name>
    <dbReference type="NCBI Taxonomy" id="1913578"/>
    <lineage>
        <taxon>Bacteria</taxon>
        <taxon>Pseudomonadati</taxon>
        <taxon>Pseudomonadota</taxon>
        <taxon>Alphaproteobacteria</taxon>
        <taxon>Sphingomonadales</taxon>
        <taxon>Sphingomonadaceae</taxon>
        <taxon>Sphingorhabdus</taxon>
    </lineage>
</organism>
<dbReference type="Proteomes" id="UP000242561">
    <property type="component" value="Chromosome"/>
</dbReference>
<dbReference type="KEGG" id="sphl:LPB140_00025"/>
<protein>
    <recommendedName>
        <fullName evidence="4">Porin</fullName>
    </recommendedName>
</protein>
<proteinExistence type="predicted"/>
<dbReference type="AlphaFoldDB" id="A0A1L3J8Q8"/>
<gene>
    <name evidence="1" type="ORF">LPB140_00025</name>
    <name evidence="2" type="ORF">LPB140_12070</name>
</gene>
<keyword evidence="3" id="KW-1185">Reference proteome</keyword>